<feature type="region of interest" description="Disordered" evidence="1">
    <location>
        <begin position="152"/>
        <end position="202"/>
    </location>
</feature>
<feature type="compositionally biased region" description="Low complexity" evidence="1">
    <location>
        <begin position="184"/>
        <end position="194"/>
    </location>
</feature>
<dbReference type="RefSeq" id="WP_310921188.1">
    <property type="nucleotide sequence ID" value="NZ_JAMQON010000006.1"/>
</dbReference>
<dbReference type="EMBL" id="JAMQON010000006">
    <property type="protein sequence ID" value="MDS0261361.1"/>
    <property type="molecule type" value="Genomic_DNA"/>
</dbReference>
<gene>
    <name evidence="2" type="ORF">NDI56_18325</name>
</gene>
<evidence type="ECO:0000313" key="2">
    <source>
        <dbReference type="EMBL" id="MDS0261361.1"/>
    </source>
</evidence>
<accession>A0ABU2FHU9</accession>
<protein>
    <submittedName>
        <fullName evidence="2">Cell surface protein</fullName>
    </submittedName>
</protein>
<reference evidence="2 3" key="1">
    <citation type="submission" date="2022-06" db="EMBL/GenBank/DDBJ databases">
        <title>Haloarcula sp. a new haloarchaeum isolate from saline soil.</title>
        <authorList>
            <person name="Strakova D."/>
            <person name="Galisteo C."/>
            <person name="Sanchez-Porro C."/>
            <person name="Ventosa A."/>
        </authorList>
    </citation>
    <scope>NUCLEOTIDE SEQUENCE [LARGE SCALE GENOMIC DNA]</scope>
    <source>
        <strain evidence="2 3">S1CR25-12</strain>
    </source>
</reference>
<evidence type="ECO:0000313" key="3">
    <source>
        <dbReference type="Proteomes" id="UP001259659"/>
    </source>
</evidence>
<organism evidence="2 3">
    <name type="scientific">Haloarcula saliterrae</name>
    <dbReference type="NCBI Taxonomy" id="2950534"/>
    <lineage>
        <taxon>Archaea</taxon>
        <taxon>Methanobacteriati</taxon>
        <taxon>Methanobacteriota</taxon>
        <taxon>Stenosarchaea group</taxon>
        <taxon>Halobacteria</taxon>
        <taxon>Halobacteriales</taxon>
        <taxon>Haloarculaceae</taxon>
        <taxon>Haloarcula</taxon>
    </lineage>
</organism>
<keyword evidence="3" id="KW-1185">Reference proteome</keyword>
<proteinExistence type="predicted"/>
<dbReference type="Proteomes" id="UP001259659">
    <property type="component" value="Unassembled WGS sequence"/>
</dbReference>
<comment type="caution">
    <text evidence="2">The sequence shown here is derived from an EMBL/GenBank/DDBJ whole genome shotgun (WGS) entry which is preliminary data.</text>
</comment>
<evidence type="ECO:0000256" key="1">
    <source>
        <dbReference type="SAM" id="MobiDB-lite"/>
    </source>
</evidence>
<sequence length="223" mass="22034">MTHQTRSVSTIGPVLAAALATLAVLATATGVGVAAAQSDSPTVRVTDGATTADGNATVGVVLTSAPDGLAGYYLDVVLDAPGDARLVDASYPERFGLHSAPEFDDDGGRVTLEAADLNGAVEPGATDVRLATVTVAGGDPGEGALSVEPRQFDADDGSEFRPASASAVSQSGGTETSAERANSETQTTETETATGGSGPLGPGLAVVAVGLLTVAGLRRRRGA</sequence>
<name>A0ABU2FHU9_9EURY</name>
<feature type="compositionally biased region" description="Polar residues" evidence="1">
    <location>
        <begin position="166"/>
        <end position="176"/>
    </location>
</feature>